<dbReference type="SUPFAM" id="SSF53850">
    <property type="entry name" value="Periplasmic binding protein-like II"/>
    <property type="match status" value="1"/>
</dbReference>
<dbReference type="GO" id="GO:1904680">
    <property type="term" value="F:peptide transmembrane transporter activity"/>
    <property type="evidence" value="ECO:0007669"/>
    <property type="project" value="TreeGrafter"/>
</dbReference>
<reference evidence="8" key="1">
    <citation type="submission" date="2018-12" db="EMBL/GenBank/DDBJ databases">
        <title>Tengunoibacter tsumagoiensis gen. nov., sp. nov., Dictyobacter kobayashii sp. nov., D. alpinus sp. nov., and D. joshuensis sp. nov. and description of Dictyobacteraceae fam. nov. within the order Ktedonobacterales isolated from Tengu-no-mugimeshi.</title>
        <authorList>
            <person name="Wang C.M."/>
            <person name="Zheng Y."/>
            <person name="Sakai Y."/>
            <person name="Toyoda A."/>
            <person name="Minakuchi Y."/>
            <person name="Abe K."/>
            <person name="Yokota A."/>
            <person name="Yabe S."/>
        </authorList>
    </citation>
    <scope>NUCLEOTIDE SEQUENCE [LARGE SCALE GENOMIC DNA]</scope>
    <source>
        <strain evidence="8">Uno3</strain>
    </source>
</reference>
<dbReference type="Gene3D" id="3.40.190.10">
    <property type="entry name" value="Periplasmic binding protein-like II"/>
    <property type="match status" value="1"/>
</dbReference>
<dbReference type="PROSITE" id="PS51257">
    <property type="entry name" value="PROKAR_LIPOPROTEIN"/>
    <property type="match status" value="1"/>
</dbReference>
<dbReference type="GO" id="GO:0042597">
    <property type="term" value="C:periplasmic space"/>
    <property type="evidence" value="ECO:0007669"/>
    <property type="project" value="UniProtKB-ARBA"/>
</dbReference>
<dbReference type="GO" id="GO:0015833">
    <property type="term" value="P:peptide transport"/>
    <property type="evidence" value="ECO:0007669"/>
    <property type="project" value="TreeGrafter"/>
</dbReference>
<comment type="similarity">
    <text evidence="2">Belongs to the bacterial solute-binding protein 5 family.</text>
</comment>
<dbReference type="InterPro" id="IPR000914">
    <property type="entry name" value="SBP_5_dom"/>
</dbReference>
<dbReference type="Proteomes" id="UP000287352">
    <property type="component" value="Unassembled WGS sequence"/>
</dbReference>
<dbReference type="AlphaFoldDB" id="A0A402A1U6"/>
<dbReference type="PANTHER" id="PTHR30290:SF10">
    <property type="entry name" value="PERIPLASMIC OLIGOPEPTIDE-BINDING PROTEIN-RELATED"/>
    <property type="match status" value="1"/>
</dbReference>
<dbReference type="Gene3D" id="3.10.105.10">
    <property type="entry name" value="Dipeptide-binding Protein, Domain 3"/>
    <property type="match status" value="1"/>
</dbReference>
<comment type="caution">
    <text evidence="7">The sequence shown here is derived from an EMBL/GenBank/DDBJ whole genome shotgun (WGS) entry which is preliminary data.</text>
</comment>
<feature type="signal peptide" evidence="5">
    <location>
        <begin position="1"/>
        <end position="24"/>
    </location>
</feature>
<name>A0A402A1U6_9CHLR</name>
<evidence type="ECO:0000256" key="2">
    <source>
        <dbReference type="ARBA" id="ARBA00005695"/>
    </source>
</evidence>
<sequence length="565" mass="61224">MRGTHKRRVQLFSTLVCFFALFMAACGSSTPATSSKPEAASADKQIFKYPMSGKQDFGTLDPALVQDASDSYAIQAIFTGLVQFDDAGNVHDQLAANHSVSADGLTYTFNLKSGLKFSDGTALTADDVAYSINRALDPATKSEVTSYLSLLKDSDKIASGAVKTLIGDSIKVLSPTSISLTLSSPAAYFLQTLTYPTSYVVEKKLITQYDIKWTDHLQEGGGDGPFKVQSYSHSTGLVLVPNDNYYGAKPQLKRLEMPFSGDAETTYKAYLSNQYDYAGVPAAELPVAKTRKDYHRADALVIRYLSFNWLVKPFDNVKVRQALQLSINKSLITNEILKGAVTPTNRLVPTGMYGASKSVTGPAGATVNGDAAKAKSLLAEGLKEEGLTSMPDFTLTYYTGSGSIKKIIDNVISQWQAILGFTAKTNAIDFDALVQAQNSTTGNGSLTAWIGGWQADYPDPEDWLSIFFGKGQSYNNANYGQNNSTAAPEQQAVQADLAKADVELDPAKRLKLYNDAEQKIINDVAWIPLYQSATSVLQNPKLQGYVNDPLGITAPDDWANIYISK</sequence>
<keyword evidence="3" id="KW-0813">Transport</keyword>
<dbReference type="RefSeq" id="WP_126580654.1">
    <property type="nucleotide sequence ID" value="NZ_BIFR01000001.1"/>
</dbReference>
<proteinExistence type="inferred from homology"/>
<protein>
    <submittedName>
        <fullName evidence="7">Peptide ABC transporter substrate-binding protein</fullName>
    </submittedName>
</protein>
<keyword evidence="4 5" id="KW-0732">Signal</keyword>
<feature type="chain" id="PRO_5019371230" evidence="5">
    <location>
        <begin position="25"/>
        <end position="565"/>
    </location>
</feature>
<dbReference type="Gene3D" id="3.90.76.10">
    <property type="entry name" value="Dipeptide-binding Protein, Domain 1"/>
    <property type="match status" value="1"/>
</dbReference>
<comment type="subcellular location">
    <subcellularLocation>
        <location evidence="1">Cell envelope</location>
    </subcellularLocation>
</comment>
<accession>A0A402A1U6</accession>
<gene>
    <name evidence="7" type="ORF">KTT_29530</name>
</gene>
<evidence type="ECO:0000313" key="7">
    <source>
        <dbReference type="EMBL" id="GCE13094.1"/>
    </source>
</evidence>
<dbReference type="OrthoDB" id="9783874at2"/>
<dbReference type="PANTHER" id="PTHR30290">
    <property type="entry name" value="PERIPLASMIC BINDING COMPONENT OF ABC TRANSPORTER"/>
    <property type="match status" value="1"/>
</dbReference>
<evidence type="ECO:0000256" key="5">
    <source>
        <dbReference type="SAM" id="SignalP"/>
    </source>
</evidence>
<keyword evidence="8" id="KW-1185">Reference proteome</keyword>
<organism evidence="7 8">
    <name type="scientific">Tengunoibacter tsumagoiensis</name>
    <dbReference type="NCBI Taxonomy" id="2014871"/>
    <lineage>
        <taxon>Bacteria</taxon>
        <taxon>Bacillati</taxon>
        <taxon>Chloroflexota</taxon>
        <taxon>Ktedonobacteria</taxon>
        <taxon>Ktedonobacterales</taxon>
        <taxon>Dictyobacteraceae</taxon>
        <taxon>Tengunoibacter</taxon>
    </lineage>
</organism>
<dbReference type="GO" id="GO:0043190">
    <property type="term" value="C:ATP-binding cassette (ABC) transporter complex"/>
    <property type="evidence" value="ECO:0007669"/>
    <property type="project" value="InterPro"/>
</dbReference>
<evidence type="ECO:0000259" key="6">
    <source>
        <dbReference type="Pfam" id="PF00496"/>
    </source>
</evidence>
<dbReference type="InterPro" id="IPR030678">
    <property type="entry name" value="Peptide/Ni-bd"/>
</dbReference>
<evidence type="ECO:0000256" key="4">
    <source>
        <dbReference type="ARBA" id="ARBA00022729"/>
    </source>
</evidence>
<evidence type="ECO:0000256" key="3">
    <source>
        <dbReference type="ARBA" id="ARBA00022448"/>
    </source>
</evidence>
<dbReference type="InterPro" id="IPR039424">
    <property type="entry name" value="SBP_5"/>
</dbReference>
<dbReference type="Pfam" id="PF00496">
    <property type="entry name" value="SBP_bac_5"/>
    <property type="match status" value="1"/>
</dbReference>
<evidence type="ECO:0000256" key="1">
    <source>
        <dbReference type="ARBA" id="ARBA00004196"/>
    </source>
</evidence>
<dbReference type="GO" id="GO:0030313">
    <property type="term" value="C:cell envelope"/>
    <property type="evidence" value="ECO:0007669"/>
    <property type="project" value="UniProtKB-SubCell"/>
</dbReference>
<feature type="domain" description="Solute-binding protein family 5" evidence="6">
    <location>
        <begin position="90"/>
        <end position="474"/>
    </location>
</feature>
<dbReference type="EMBL" id="BIFR01000001">
    <property type="protein sequence ID" value="GCE13094.1"/>
    <property type="molecule type" value="Genomic_DNA"/>
</dbReference>
<dbReference type="CDD" id="cd08504">
    <property type="entry name" value="PBP2_OppA"/>
    <property type="match status" value="1"/>
</dbReference>
<dbReference type="PIRSF" id="PIRSF002741">
    <property type="entry name" value="MppA"/>
    <property type="match status" value="1"/>
</dbReference>
<evidence type="ECO:0000313" key="8">
    <source>
        <dbReference type="Proteomes" id="UP000287352"/>
    </source>
</evidence>